<name>A0A167JUH4_PHYB8</name>
<gene>
    <name evidence="2" type="ORF">PHYBLDRAFT_152277</name>
</gene>
<dbReference type="AlphaFoldDB" id="A0A167JUH4"/>
<evidence type="ECO:0000313" key="3">
    <source>
        <dbReference type="Proteomes" id="UP000077315"/>
    </source>
</evidence>
<proteinExistence type="predicted"/>
<accession>A0A167JUH4</accession>
<dbReference type="GeneID" id="28993783"/>
<keyword evidence="3" id="KW-1185">Reference proteome</keyword>
<feature type="compositionally biased region" description="Low complexity" evidence="1">
    <location>
        <begin position="1"/>
        <end position="15"/>
    </location>
</feature>
<evidence type="ECO:0000256" key="1">
    <source>
        <dbReference type="SAM" id="MobiDB-lite"/>
    </source>
</evidence>
<reference evidence="3" key="1">
    <citation type="submission" date="2015-06" db="EMBL/GenBank/DDBJ databases">
        <title>Expansion of signal transduction pathways in fungi by whole-genome duplication.</title>
        <authorList>
            <consortium name="DOE Joint Genome Institute"/>
            <person name="Corrochano L.M."/>
            <person name="Kuo A."/>
            <person name="Marcet-Houben M."/>
            <person name="Polaino S."/>
            <person name="Salamov A."/>
            <person name="Villalobos J.M."/>
            <person name="Alvarez M.I."/>
            <person name="Avalos J."/>
            <person name="Benito E.P."/>
            <person name="Benoit I."/>
            <person name="Burger G."/>
            <person name="Camino L.P."/>
            <person name="Canovas D."/>
            <person name="Cerda-Olmedo E."/>
            <person name="Cheng J.-F."/>
            <person name="Dominguez A."/>
            <person name="Elias M."/>
            <person name="Eslava A.P."/>
            <person name="Glaser F."/>
            <person name="Grimwood J."/>
            <person name="Gutierrez G."/>
            <person name="Heitman J."/>
            <person name="Henrissat B."/>
            <person name="Iturriaga E.A."/>
            <person name="Lang B.F."/>
            <person name="Lavin J.L."/>
            <person name="Lee S."/>
            <person name="Li W."/>
            <person name="Lindquist E."/>
            <person name="Lopez-Garcia S."/>
            <person name="Luque E.M."/>
            <person name="Marcos A.T."/>
            <person name="Martin J."/>
            <person name="McCluskey K."/>
            <person name="Medina H.R."/>
            <person name="Miralles-Duran A."/>
            <person name="Miyazaki A."/>
            <person name="Munoz-Torres E."/>
            <person name="Oguiza J.A."/>
            <person name="Ohm R."/>
            <person name="Olmedo M."/>
            <person name="Orejas M."/>
            <person name="Ortiz-Castellanos L."/>
            <person name="Pisabarro A.G."/>
            <person name="Rodriguez-Romero J."/>
            <person name="Ruiz-Herrera J."/>
            <person name="Ruiz-Vazquez R."/>
            <person name="Sanz C."/>
            <person name="Schackwitz W."/>
            <person name="Schmutz J."/>
            <person name="Shahriari M."/>
            <person name="Shelest E."/>
            <person name="Silva-Franco F."/>
            <person name="Soanes D."/>
            <person name="Syed K."/>
            <person name="Tagua V.G."/>
            <person name="Talbot N.J."/>
            <person name="Thon M."/>
            <person name="De vries R.P."/>
            <person name="Wiebenga A."/>
            <person name="Yadav J.S."/>
            <person name="Braun E.L."/>
            <person name="Baker S."/>
            <person name="Garre V."/>
            <person name="Horwitz B."/>
            <person name="Torres-Martinez S."/>
            <person name="Idnurm A."/>
            <person name="Herrera-Estrella A."/>
            <person name="Gabaldon T."/>
            <person name="Grigoriev I.V."/>
        </authorList>
    </citation>
    <scope>NUCLEOTIDE SEQUENCE [LARGE SCALE GENOMIC DNA]</scope>
    <source>
        <strain evidence="3">NRRL 1555(-)</strain>
    </source>
</reference>
<organism evidence="2 3">
    <name type="scientific">Phycomyces blakesleeanus (strain ATCC 8743b / DSM 1359 / FGSC 10004 / NBRC 33097 / NRRL 1555)</name>
    <dbReference type="NCBI Taxonomy" id="763407"/>
    <lineage>
        <taxon>Eukaryota</taxon>
        <taxon>Fungi</taxon>
        <taxon>Fungi incertae sedis</taxon>
        <taxon>Mucoromycota</taxon>
        <taxon>Mucoromycotina</taxon>
        <taxon>Mucoromycetes</taxon>
        <taxon>Mucorales</taxon>
        <taxon>Phycomycetaceae</taxon>
        <taxon>Phycomyces</taxon>
    </lineage>
</organism>
<sequence>MSNNNNGNSETFFNSQNTVEISNSKNESSEHDDKFSRQMREIMLNLHTLVVDMYTTIIIAGLTGSLDNVIRPSLMARLYIFKKCEDRVLRSSEQRDILSPPVRKQMLGISQASYNRFTARFMSAIFWRFYPYNIRRAALTQESNEIMAGSGIAVKGSGYAHLQEYIRAIDGKIVTIQKASIRGCCIWDTLISNIIYEPR</sequence>
<dbReference type="EMBL" id="KV441001">
    <property type="protein sequence ID" value="OAD66729.1"/>
    <property type="molecule type" value="Genomic_DNA"/>
</dbReference>
<evidence type="ECO:0000313" key="2">
    <source>
        <dbReference type="EMBL" id="OAD66729.1"/>
    </source>
</evidence>
<feature type="compositionally biased region" description="Polar residues" evidence="1">
    <location>
        <begin position="16"/>
        <end position="26"/>
    </location>
</feature>
<dbReference type="VEuPathDB" id="FungiDB:PHYBLDRAFT_152277"/>
<dbReference type="Proteomes" id="UP000077315">
    <property type="component" value="Unassembled WGS sequence"/>
</dbReference>
<dbReference type="InParanoid" id="A0A167JUH4"/>
<dbReference type="RefSeq" id="XP_018284769.1">
    <property type="nucleotide sequence ID" value="XM_018432877.1"/>
</dbReference>
<feature type="region of interest" description="Disordered" evidence="1">
    <location>
        <begin position="1"/>
        <end position="34"/>
    </location>
</feature>
<protein>
    <submittedName>
        <fullName evidence="2">Uncharacterized protein</fullName>
    </submittedName>
</protein>